<evidence type="ECO:0000313" key="8">
    <source>
        <dbReference type="EMBL" id="CAH7666089.1"/>
    </source>
</evidence>
<evidence type="ECO:0000256" key="2">
    <source>
        <dbReference type="ARBA" id="ARBA00007424"/>
    </source>
</evidence>
<sequence>MDHQSDGHQQNHQSTLKQTSDISTRFYNDQQLVEACRELRILIVKTRWNSTIIESLQKGCIETLLSLNVKVTNILIEDVPGSYELPWACSRILSNAKHHLNIDAIIAIGTLIKGETMHFEYISESVSNGLMRVSLNHNKPIIFGVLTCLNDQQARHRSGLLDGDSSKTVGSSTSHNHGCDWAKAAVECSIKSKMFHHADHKFKSAADL</sequence>
<dbReference type="Gene3D" id="3.40.50.960">
    <property type="entry name" value="Lumazine/riboflavin synthase"/>
    <property type="match status" value="2"/>
</dbReference>
<accession>A0AAV0ADK8</accession>
<dbReference type="EMBL" id="CALTRL010000042">
    <property type="protein sequence ID" value="CAH7666089.1"/>
    <property type="molecule type" value="Genomic_DNA"/>
</dbReference>
<dbReference type="Proteomes" id="UP001153365">
    <property type="component" value="Unassembled WGS sequence"/>
</dbReference>
<dbReference type="Pfam" id="PF00885">
    <property type="entry name" value="DMRL_synthase"/>
    <property type="match status" value="1"/>
</dbReference>
<gene>
    <name evidence="8" type="ORF">PPACK8108_LOCUS410</name>
</gene>
<comment type="function">
    <text evidence="7">Catalyzes the formation of 6,7-dimethyl-8-ribityllumazine by condensation of 5-amino-6-(D-ribitylamino)uracil with 3,4-dihydroxy-2-butanone 4-phosphate. This is the penultimate step in the biosynthesis of riboflavin.</text>
</comment>
<dbReference type="InterPro" id="IPR034964">
    <property type="entry name" value="LS"/>
</dbReference>
<evidence type="ECO:0000256" key="6">
    <source>
        <dbReference type="ARBA" id="ARBA00048785"/>
    </source>
</evidence>
<dbReference type="PANTHER" id="PTHR21058:SF0">
    <property type="entry name" value="6,7-DIMETHYL-8-RIBITYLLUMAZINE SYNTHASE"/>
    <property type="match status" value="1"/>
</dbReference>
<dbReference type="GO" id="GO:0000906">
    <property type="term" value="F:6,7-dimethyl-8-ribityllumazine synthase activity"/>
    <property type="evidence" value="ECO:0007669"/>
    <property type="project" value="UniProtKB-EC"/>
</dbReference>
<dbReference type="EC" id="2.5.1.78" evidence="3 7"/>
<comment type="similarity">
    <text evidence="2 7">Belongs to the DMRL synthase family.</text>
</comment>
<evidence type="ECO:0000256" key="4">
    <source>
        <dbReference type="ARBA" id="ARBA00022619"/>
    </source>
</evidence>
<dbReference type="AlphaFoldDB" id="A0AAV0ADK8"/>
<comment type="catalytic activity">
    <reaction evidence="6 7">
        <text>(2S)-2-hydroxy-3-oxobutyl phosphate + 5-amino-6-(D-ribitylamino)uracil = 6,7-dimethyl-8-(1-D-ribityl)lumazine + phosphate + 2 H2O + H(+)</text>
        <dbReference type="Rhea" id="RHEA:26152"/>
        <dbReference type="ChEBI" id="CHEBI:15377"/>
        <dbReference type="ChEBI" id="CHEBI:15378"/>
        <dbReference type="ChEBI" id="CHEBI:15934"/>
        <dbReference type="ChEBI" id="CHEBI:43474"/>
        <dbReference type="ChEBI" id="CHEBI:58201"/>
        <dbReference type="ChEBI" id="CHEBI:58830"/>
        <dbReference type="EC" id="2.5.1.78"/>
    </reaction>
</comment>
<dbReference type="HAMAP" id="MF_00178">
    <property type="entry name" value="Lumazine_synth"/>
    <property type="match status" value="1"/>
</dbReference>
<evidence type="ECO:0000313" key="9">
    <source>
        <dbReference type="Proteomes" id="UP001153365"/>
    </source>
</evidence>
<keyword evidence="5 7" id="KW-0808">Transferase</keyword>
<organism evidence="8 9">
    <name type="scientific">Phakopsora pachyrhizi</name>
    <name type="common">Asian soybean rust disease fungus</name>
    <dbReference type="NCBI Taxonomy" id="170000"/>
    <lineage>
        <taxon>Eukaryota</taxon>
        <taxon>Fungi</taxon>
        <taxon>Dikarya</taxon>
        <taxon>Basidiomycota</taxon>
        <taxon>Pucciniomycotina</taxon>
        <taxon>Pucciniomycetes</taxon>
        <taxon>Pucciniales</taxon>
        <taxon>Phakopsoraceae</taxon>
        <taxon>Phakopsora</taxon>
    </lineage>
</organism>
<comment type="caution">
    <text evidence="8">The sequence shown here is derived from an EMBL/GenBank/DDBJ whole genome shotgun (WGS) entry which is preliminary data.</text>
</comment>
<dbReference type="PANTHER" id="PTHR21058">
    <property type="entry name" value="6,7-DIMETHYL-8-RIBITYLLUMAZINE SYNTHASE DMRL SYNTHASE LUMAZINE SYNTHASE"/>
    <property type="match status" value="1"/>
</dbReference>
<comment type="pathway">
    <text evidence="1 7">Cofactor biosynthesis; riboflavin biosynthesis; riboflavin from 2-hydroxy-3-oxobutyl phosphate and 5-amino-6-(D-ribitylamino)uracil: step 1/2.</text>
</comment>
<evidence type="ECO:0000256" key="5">
    <source>
        <dbReference type="ARBA" id="ARBA00022679"/>
    </source>
</evidence>
<dbReference type="CDD" id="cd09209">
    <property type="entry name" value="Lumazine_synthase-I"/>
    <property type="match status" value="1"/>
</dbReference>
<dbReference type="InterPro" id="IPR002180">
    <property type="entry name" value="LS/RS"/>
</dbReference>
<keyword evidence="4 7" id="KW-0686">Riboflavin biosynthesis</keyword>
<name>A0AAV0ADK8_PHAPC</name>
<dbReference type="GO" id="GO:0005758">
    <property type="term" value="C:mitochondrial intermembrane space"/>
    <property type="evidence" value="ECO:0007669"/>
    <property type="project" value="TreeGrafter"/>
</dbReference>
<reference evidence="8" key="1">
    <citation type="submission" date="2022-06" db="EMBL/GenBank/DDBJ databases">
        <authorList>
            <consortium name="SYNGENTA / RWTH Aachen University"/>
        </authorList>
    </citation>
    <scope>NUCLEOTIDE SEQUENCE</scope>
</reference>
<protein>
    <recommendedName>
        <fullName evidence="3 7">6,7-dimethyl-8-ribityllumazine synthase</fullName>
        <shortName evidence="7">DMRL synthase</shortName>
        <ecNumber evidence="3 7">2.5.1.78</ecNumber>
    </recommendedName>
</protein>
<evidence type="ECO:0000256" key="3">
    <source>
        <dbReference type="ARBA" id="ARBA00012664"/>
    </source>
</evidence>
<dbReference type="InterPro" id="IPR036467">
    <property type="entry name" value="LS/RS_sf"/>
</dbReference>
<proteinExistence type="inferred from homology"/>
<dbReference type="NCBIfam" id="TIGR00114">
    <property type="entry name" value="lumazine-synth"/>
    <property type="match status" value="1"/>
</dbReference>
<dbReference type="GO" id="GO:0009231">
    <property type="term" value="P:riboflavin biosynthetic process"/>
    <property type="evidence" value="ECO:0007669"/>
    <property type="project" value="UniProtKB-KW"/>
</dbReference>
<evidence type="ECO:0000256" key="1">
    <source>
        <dbReference type="ARBA" id="ARBA00004917"/>
    </source>
</evidence>
<dbReference type="SUPFAM" id="SSF52121">
    <property type="entry name" value="Lumazine synthase"/>
    <property type="match status" value="1"/>
</dbReference>
<dbReference type="GO" id="GO:0009349">
    <property type="term" value="C:riboflavin synthase complex"/>
    <property type="evidence" value="ECO:0007669"/>
    <property type="project" value="UniProtKB-UniRule"/>
</dbReference>
<keyword evidence="9" id="KW-1185">Reference proteome</keyword>
<evidence type="ECO:0000256" key="7">
    <source>
        <dbReference type="RuleBase" id="RU003795"/>
    </source>
</evidence>